<dbReference type="Gene3D" id="1.10.3720.10">
    <property type="entry name" value="MetI-like"/>
    <property type="match status" value="1"/>
</dbReference>
<feature type="region of interest" description="Disordered" evidence="8">
    <location>
        <begin position="1"/>
        <end position="20"/>
    </location>
</feature>
<name>A0A1H6Z7F5_9ACTN</name>
<keyword evidence="10" id="KW-0762">Sugar transport</keyword>
<dbReference type="PANTHER" id="PTHR30193">
    <property type="entry name" value="ABC TRANSPORTER PERMEASE PROTEIN"/>
    <property type="match status" value="1"/>
</dbReference>
<accession>A0A1H6Z7F5</accession>
<dbReference type="STRING" id="1144548.SAMN05443287_104495"/>
<keyword evidence="11" id="KW-1185">Reference proteome</keyword>
<dbReference type="Proteomes" id="UP000198707">
    <property type="component" value="Unassembled WGS sequence"/>
</dbReference>
<gene>
    <name evidence="10" type="ORF">SAMN05443287_104495</name>
</gene>
<organism evidence="10 11">
    <name type="scientific">Micromonospora phaseoli</name>
    <dbReference type="NCBI Taxonomy" id="1144548"/>
    <lineage>
        <taxon>Bacteria</taxon>
        <taxon>Bacillati</taxon>
        <taxon>Actinomycetota</taxon>
        <taxon>Actinomycetes</taxon>
        <taxon>Micromonosporales</taxon>
        <taxon>Micromonosporaceae</taxon>
        <taxon>Micromonospora</taxon>
    </lineage>
</organism>
<evidence type="ECO:0000259" key="9">
    <source>
        <dbReference type="PROSITE" id="PS50928"/>
    </source>
</evidence>
<dbReference type="CDD" id="cd06261">
    <property type="entry name" value="TM_PBP2"/>
    <property type="match status" value="1"/>
</dbReference>
<evidence type="ECO:0000256" key="2">
    <source>
        <dbReference type="ARBA" id="ARBA00022448"/>
    </source>
</evidence>
<keyword evidence="5 7" id="KW-1133">Transmembrane helix</keyword>
<evidence type="ECO:0000313" key="10">
    <source>
        <dbReference type="EMBL" id="SEJ45562.1"/>
    </source>
</evidence>
<dbReference type="OrthoDB" id="9782326at2"/>
<dbReference type="GO" id="GO:0005886">
    <property type="term" value="C:plasma membrane"/>
    <property type="evidence" value="ECO:0007669"/>
    <property type="project" value="UniProtKB-SubCell"/>
</dbReference>
<feature type="domain" description="ABC transmembrane type-1" evidence="9">
    <location>
        <begin position="98"/>
        <end position="309"/>
    </location>
</feature>
<evidence type="ECO:0000256" key="3">
    <source>
        <dbReference type="ARBA" id="ARBA00022475"/>
    </source>
</evidence>
<evidence type="ECO:0000256" key="8">
    <source>
        <dbReference type="SAM" id="MobiDB-lite"/>
    </source>
</evidence>
<keyword evidence="6 7" id="KW-0472">Membrane</keyword>
<keyword evidence="2 7" id="KW-0813">Transport</keyword>
<proteinExistence type="inferred from homology"/>
<keyword evidence="4 7" id="KW-0812">Transmembrane</keyword>
<dbReference type="RefSeq" id="WP_092380228.1">
    <property type="nucleotide sequence ID" value="NZ_BOPI01000005.1"/>
</dbReference>
<evidence type="ECO:0000256" key="5">
    <source>
        <dbReference type="ARBA" id="ARBA00022989"/>
    </source>
</evidence>
<dbReference type="SUPFAM" id="SSF161098">
    <property type="entry name" value="MetI-like"/>
    <property type="match status" value="1"/>
</dbReference>
<dbReference type="AlphaFoldDB" id="A0A1H6Z7F5"/>
<dbReference type="EMBL" id="FNYV01000004">
    <property type="protein sequence ID" value="SEJ45562.1"/>
    <property type="molecule type" value="Genomic_DNA"/>
</dbReference>
<evidence type="ECO:0000313" key="11">
    <source>
        <dbReference type="Proteomes" id="UP000198707"/>
    </source>
</evidence>
<dbReference type="InterPro" id="IPR000515">
    <property type="entry name" value="MetI-like"/>
</dbReference>
<feature type="transmembrane region" description="Helical" evidence="7">
    <location>
        <begin position="288"/>
        <end position="308"/>
    </location>
</feature>
<dbReference type="PANTHER" id="PTHR30193:SF41">
    <property type="entry name" value="DIACETYLCHITOBIOSE UPTAKE SYSTEM PERMEASE PROTEIN NGCF"/>
    <property type="match status" value="1"/>
</dbReference>
<feature type="transmembrane region" description="Helical" evidence="7">
    <location>
        <begin position="236"/>
        <end position="257"/>
    </location>
</feature>
<evidence type="ECO:0000256" key="1">
    <source>
        <dbReference type="ARBA" id="ARBA00004651"/>
    </source>
</evidence>
<dbReference type="GO" id="GO:0055085">
    <property type="term" value="P:transmembrane transport"/>
    <property type="evidence" value="ECO:0007669"/>
    <property type="project" value="InterPro"/>
</dbReference>
<sequence length="321" mass="35356">MSVLTRDAQGRAGGRSAPAGAAAARRRGWWTTRRRDQLAGLLFVAPQLVGSVLFVLIPLGLVFWYSLHEWNVLAGTFEFIGTDNYRSMAQDPNLPSVLRVTGLFSVGLVVFNLSLALLLAVLLNQRLRGTIVFRTLFFSPVVVSLVAWTIVWGFLLQDNGGVNGTLGAVGVDGPNWLRGDWTALLSVIVVQVVKNVGLNMVLFLAALQGVPAELYEAARVEGANAWTRFRRITVPLISPTILLTSIITVVGSLQVFAQIAVLTQGGPGTSTTVLVYYLYQRAFQFHQFGYGATLSVLLFLIVLVLTVVQWRMRRRWVFHEQ</sequence>
<dbReference type="InterPro" id="IPR051393">
    <property type="entry name" value="ABC_transporter_permease"/>
</dbReference>
<dbReference type="Pfam" id="PF00528">
    <property type="entry name" value="BPD_transp_1"/>
    <property type="match status" value="1"/>
</dbReference>
<evidence type="ECO:0000256" key="7">
    <source>
        <dbReference type="RuleBase" id="RU363032"/>
    </source>
</evidence>
<evidence type="ECO:0000256" key="6">
    <source>
        <dbReference type="ARBA" id="ARBA00023136"/>
    </source>
</evidence>
<feature type="transmembrane region" description="Helical" evidence="7">
    <location>
        <begin position="102"/>
        <end position="123"/>
    </location>
</feature>
<evidence type="ECO:0000256" key="4">
    <source>
        <dbReference type="ARBA" id="ARBA00022692"/>
    </source>
</evidence>
<dbReference type="PROSITE" id="PS50928">
    <property type="entry name" value="ABC_TM1"/>
    <property type="match status" value="1"/>
</dbReference>
<dbReference type="InterPro" id="IPR035906">
    <property type="entry name" value="MetI-like_sf"/>
</dbReference>
<feature type="transmembrane region" description="Helical" evidence="7">
    <location>
        <begin position="38"/>
        <end position="65"/>
    </location>
</feature>
<reference evidence="11" key="1">
    <citation type="submission" date="2016-10" db="EMBL/GenBank/DDBJ databases">
        <authorList>
            <person name="Varghese N."/>
            <person name="Submissions S."/>
        </authorList>
    </citation>
    <scope>NUCLEOTIDE SEQUENCE [LARGE SCALE GENOMIC DNA]</scope>
    <source>
        <strain evidence="11">CGMCC 4.7038</strain>
    </source>
</reference>
<feature type="transmembrane region" description="Helical" evidence="7">
    <location>
        <begin position="183"/>
        <end position="207"/>
    </location>
</feature>
<feature type="transmembrane region" description="Helical" evidence="7">
    <location>
        <begin position="135"/>
        <end position="155"/>
    </location>
</feature>
<protein>
    <submittedName>
        <fullName evidence="10">Multiple sugar transport system permease protein</fullName>
    </submittedName>
</protein>
<comment type="similarity">
    <text evidence="7">Belongs to the binding-protein-dependent transport system permease family.</text>
</comment>
<comment type="subcellular location">
    <subcellularLocation>
        <location evidence="1 7">Cell membrane</location>
        <topology evidence="1 7">Multi-pass membrane protein</topology>
    </subcellularLocation>
</comment>
<keyword evidence="3" id="KW-1003">Cell membrane</keyword>